<dbReference type="STRING" id="540747.SAMN04488031_11631"/>
<dbReference type="EMBL" id="CP031598">
    <property type="protein sequence ID" value="QEW28714.1"/>
    <property type="molecule type" value="Genomic_DNA"/>
</dbReference>
<dbReference type="Proteomes" id="UP000051401">
    <property type="component" value="Unassembled WGS sequence"/>
</dbReference>
<sequence>MKRPLGITLVAAACAAIALNTAFNLIPTFREGPPEQFAGLPGTFQVWASIPLLIAATIVTWLCIRRSRHTIWAMLALLAAIVFPIALFLFLQTQAQSGSDPYADTYYAVIRLKYVLLWPALWLAAFLYLVHSARRGVLT</sequence>
<dbReference type="KEGG" id="rid:RIdsm_04553"/>
<dbReference type="RefSeq" id="WP_057820461.1">
    <property type="nucleotide sequence ID" value="NZ_CP031598.1"/>
</dbReference>
<evidence type="ECO:0000256" key="1">
    <source>
        <dbReference type="SAM" id="Phobius"/>
    </source>
</evidence>
<feature type="transmembrane region" description="Helical" evidence="1">
    <location>
        <begin position="71"/>
        <end position="91"/>
    </location>
</feature>
<reference evidence="2 4" key="1">
    <citation type="submission" date="2015-04" db="EMBL/GenBank/DDBJ databases">
        <title>The draft genome sequence of Roseovarius indicus B108T.</title>
        <authorList>
            <person name="Li G."/>
            <person name="Lai Q."/>
            <person name="Shao Z."/>
            <person name="Yan P."/>
        </authorList>
    </citation>
    <scope>NUCLEOTIDE SEQUENCE [LARGE SCALE GENOMIC DNA]</scope>
    <source>
        <strain evidence="2 4">B108</strain>
    </source>
</reference>
<name>A0A0T5P2R2_9RHOB</name>
<dbReference type="PATRIC" id="fig|540747.5.peg.3215"/>
<reference evidence="3 5" key="2">
    <citation type="submission" date="2018-08" db="EMBL/GenBank/DDBJ databases">
        <title>Genetic Globetrotter - A new plasmid hitch-hiking vast phylogenetic and geographic distances.</title>
        <authorList>
            <person name="Vollmers J."/>
            <person name="Petersen J."/>
        </authorList>
    </citation>
    <scope>NUCLEOTIDE SEQUENCE [LARGE SCALE GENOMIC DNA]</scope>
    <source>
        <strain evidence="3 5">DSM 26383</strain>
    </source>
</reference>
<feature type="transmembrane region" description="Helical" evidence="1">
    <location>
        <begin position="111"/>
        <end position="130"/>
    </location>
</feature>
<feature type="transmembrane region" description="Helical" evidence="1">
    <location>
        <begin position="46"/>
        <end position="64"/>
    </location>
</feature>
<dbReference type="EMBL" id="LAXI01000023">
    <property type="protein sequence ID" value="KRS15376.1"/>
    <property type="molecule type" value="Genomic_DNA"/>
</dbReference>
<keyword evidence="4" id="KW-1185">Reference proteome</keyword>
<evidence type="ECO:0000313" key="3">
    <source>
        <dbReference type="EMBL" id="QEW28714.1"/>
    </source>
</evidence>
<proteinExistence type="predicted"/>
<protein>
    <submittedName>
        <fullName evidence="2">Uncharacterized protein</fullName>
    </submittedName>
</protein>
<accession>A0A0T5P2R2</accession>
<gene>
    <name evidence="3" type="ORF">RIdsm_04553</name>
    <name evidence="2" type="ORF">XM52_24315</name>
</gene>
<dbReference type="AlphaFoldDB" id="A0A0T5P2R2"/>
<organism evidence="2 4">
    <name type="scientific">Roseovarius indicus</name>
    <dbReference type="NCBI Taxonomy" id="540747"/>
    <lineage>
        <taxon>Bacteria</taxon>
        <taxon>Pseudomonadati</taxon>
        <taxon>Pseudomonadota</taxon>
        <taxon>Alphaproteobacteria</taxon>
        <taxon>Rhodobacterales</taxon>
        <taxon>Roseobacteraceae</taxon>
        <taxon>Roseovarius</taxon>
    </lineage>
</organism>
<evidence type="ECO:0000313" key="4">
    <source>
        <dbReference type="Proteomes" id="UP000051401"/>
    </source>
</evidence>
<keyword evidence="1" id="KW-1133">Transmembrane helix</keyword>
<dbReference type="Proteomes" id="UP000325785">
    <property type="component" value="Chromosome"/>
</dbReference>
<keyword evidence="1" id="KW-0472">Membrane</keyword>
<keyword evidence="1" id="KW-0812">Transmembrane</keyword>
<evidence type="ECO:0000313" key="5">
    <source>
        <dbReference type="Proteomes" id="UP000325785"/>
    </source>
</evidence>
<evidence type="ECO:0000313" key="2">
    <source>
        <dbReference type="EMBL" id="KRS15376.1"/>
    </source>
</evidence>